<dbReference type="InterPro" id="IPR014746">
    <property type="entry name" value="Gln_synth/guanido_kin_cat_dom"/>
</dbReference>
<dbReference type="HAMAP" id="MF_01609">
    <property type="entry name" value="Glu_cys_ligase_2"/>
    <property type="match status" value="1"/>
</dbReference>
<evidence type="ECO:0000256" key="1">
    <source>
        <dbReference type="ARBA" id="ARBA00022598"/>
    </source>
</evidence>
<dbReference type="InterPro" id="IPR011793">
    <property type="entry name" value="YbdK"/>
</dbReference>
<dbReference type="InterPro" id="IPR006336">
    <property type="entry name" value="GCS2"/>
</dbReference>
<dbReference type="Proteomes" id="UP000239494">
    <property type="component" value="Unassembled WGS sequence"/>
</dbReference>
<dbReference type="Pfam" id="PF04107">
    <property type="entry name" value="GCS2"/>
    <property type="match status" value="1"/>
</dbReference>
<dbReference type="AlphaFoldDB" id="A0A2T0S8M2"/>
<dbReference type="NCBIfam" id="TIGR02050">
    <property type="entry name" value="gshA_cyan_rel"/>
    <property type="match status" value="1"/>
</dbReference>
<keyword evidence="1 5" id="KW-0436">Ligase</keyword>
<keyword evidence="3 5" id="KW-0067">ATP-binding</keyword>
<dbReference type="Gene3D" id="3.30.590.20">
    <property type="match status" value="1"/>
</dbReference>
<reference evidence="6 7" key="1">
    <citation type="submission" date="2018-03" db="EMBL/GenBank/DDBJ databases">
        <title>Genomic Encyclopedia of Archaeal and Bacterial Type Strains, Phase II (KMG-II): from individual species to whole genera.</title>
        <authorList>
            <person name="Goeker M."/>
        </authorList>
    </citation>
    <scope>NUCLEOTIDE SEQUENCE [LARGE SCALE GENOMIC DNA]</scope>
    <source>
        <strain evidence="6 7">DSM 44720</strain>
    </source>
</reference>
<dbReference type="RefSeq" id="WP_106196897.1">
    <property type="nucleotide sequence ID" value="NZ_PVTF01000025.1"/>
</dbReference>
<comment type="caution">
    <text evidence="6">The sequence shown here is derived from an EMBL/GenBank/DDBJ whole genome shotgun (WGS) entry which is preliminary data.</text>
</comment>
<comment type="similarity">
    <text evidence="5">Belongs to the glutamate--cysteine ligase type 2 family. YbdK subfamily.</text>
</comment>
<sequence>MSKADTSQLPRPRTIFDQSLSVGVEEEFLLVDATTREVAPLAPEVLATKSDGRFDLQAELTDFQVEIATPVCRSMAEVRSELVAARGALGAMAAEHGTRLVATGTAVLGEVHPAPLTDDPRYRRMAVEYGRLIHDLTICGCHVHVGIPDEDAGVHISNHLRPWLPVLLALSANSPFASGRDTGYASWRYLTWSPWPSAGAPPRFASAEEYHANTQLLQSSGAAMDAATIYWDIRLSANHPTVELRVCDVAATVDEAVLIAALTRAIAVMALSSRVPALDVAPHLLRAALWRAARDGIEGTNVNLATGELVQASTQLHALLTWARPALEASGDFDLATAAVDRMLLDGSGAERQRRAFRQRGELSDVVDLLIRQTASK</sequence>
<evidence type="ECO:0000256" key="3">
    <source>
        <dbReference type="ARBA" id="ARBA00022840"/>
    </source>
</evidence>
<name>A0A2T0S8M2_9PSEU</name>
<comment type="function">
    <text evidence="5">ATP-dependent carboxylate-amine ligase which exhibits weak glutamate--cysteine ligase activity.</text>
</comment>
<evidence type="ECO:0000256" key="4">
    <source>
        <dbReference type="ARBA" id="ARBA00048819"/>
    </source>
</evidence>
<gene>
    <name evidence="6" type="ORF">CLV43_12585</name>
</gene>
<keyword evidence="7" id="KW-1185">Reference proteome</keyword>
<dbReference type="InterPro" id="IPR050141">
    <property type="entry name" value="GCL_type2/YbdK_subfam"/>
</dbReference>
<protein>
    <recommendedName>
        <fullName evidence="5">Putative glutamate--cysteine ligase 2</fullName>
        <ecNumber evidence="5">6.3.2.2</ecNumber>
    </recommendedName>
    <alternativeName>
        <fullName evidence="5">Gamma-glutamylcysteine synthetase 2</fullName>
        <shortName evidence="5">GCS 2</shortName>
        <shortName evidence="5">Gamma-GCS 2</shortName>
    </alternativeName>
</protein>
<dbReference type="GO" id="GO:0005524">
    <property type="term" value="F:ATP binding"/>
    <property type="evidence" value="ECO:0007669"/>
    <property type="project" value="UniProtKB-KW"/>
</dbReference>
<dbReference type="OrthoDB" id="9803842at2"/>
<dbReference type="EC" id="6.3.2.2" evidence="5"/>
<dbReference type="PANTHER" id="PTHR36510:SF1">
    <property type="entry name" value="GLUTAMATE--CYSTEINE LIGASE 2-RELATED"/>
    <property type="match status" value="1"/>
</dbReference>
<evidence type="ECO:0000313" key="7">
    <source>
        <dbReference type="Proteomes" id="UP000239494"/>
    </source>
</evidence>
<proteinExistence type="inferred from homology"/>
<dbReference type="PANTHER" id="PTHR36510">
    <property type="entry name" value="GLUTAMATE--CYSTEINE LIGASE 2-RELATED"/>
    <property type="match status" value="1"/>
</dbReference>
<dbReference type="GO" id="GO:0004357">
    <property type="term" value="F:glutamate-cysteine ligase activity"/>
    <property type="evidence" value="ECO:0007669"/>
    <property type="project" value="UniProtKB-EC"/>
</dbReference>
<evidence type="ECO:0000256" key="2">
    <source>
        <dbReference type="ARBA" id="ARBA00022741"/>
    </source>
</evidence>
<dbReference type="SUPFAM" id="SSF55931">
    <property type="entry name" value="Glutamine synthetase/guanido kinase"/>
    <property type="match status" value="1"/>
</dbReference>
<dbReference type="GO" id="GO:0042398">
    <property type="term" value="P:modified amino acid biosynthetic process"/>
    <property type="evidence" value="ECO:0007669"/>
    <property type="project" value="InterPro"/>
</dbReference>
<dbReference type="NCBIfam" id="NF010041">
    <property type="entry name" value="PRK13517.1-1"/>
    <property type="match status" value="1"/>
</dbReference>
<evidence type="ECO:0000256" key="5">
    <source>
        <dbReference type="HAMAP-Rule" id="MF_01609"/>
    </source>
</evidence>
<accession>A0A2T0S8M2</accession>
<keyword evidence="2 5" id="KW-0547">Nucleotide-binding</keyword>
<comment type="catalytic activity">
    <reaction evidence="4 5">
        <text>L-cysteine + L-glutamate + ATP = gamma-L-glutamyl-L-cysteine + ADP + phosphate + H(+)</text>
        <dbReference type="Rhea" id="RHEA:13285"/>
        <dbReference type="ChEBI" id="CHEBI:15378"/>
        <dbReference type="ChEBI" id="CHEBI:29985"/>
        <dbReference type="ChEBI" id="CHEBI:30616"/>
        <dbReference type="ChEBI" id="CHEBI:35235"/>
        <dbReference type="ChEBI" id="CHEBI:43474"/>
        <dbReference type="ChEBI" id="CHEBI:58173"/>
        <dbReference type="ChEBI" id="CHEBI:456216"/>
        <dbReference type="EC" id="6.3.2.2"/>
    </reaction>
</comment>
<evidence type="ECO:0000313" key="6">
    <source>
        <dbReference type="EMBL" id="PRY29736.1"/>
    </source>
</evidence>
<dbReference type="EMBL" id="PVTF01000025">
    <property type="protein sequence ID" value="PRY29736.1"/>
    <property type="molecule type" value="Genomic_DNA"/>
</dbReference>
<organism evidence="6 7">
    <name type="scientific">Umezawaea tangerina</name>
    <dbReference type="NCBI Taxonomy" id="84725"/>
    <lineage>
        <taxon>Bacteria</taxon>
        <taxon>Bacillati</taxon>
        <taxon>Actinomycetota</taxon>
        <taxon>Actinomycetes</taxon>
        <taxon>Pseudonocardiales</taxon>
        <taxon>Pseudonocardiaceae</taxon>
        <taxon>Umezawaea</taxon>
    </lineage>
</organism>